<feature type="transmembrane region" description="Helical" evidence="2">
    <location>
        <begin position="186"/>
        <end position="205"/>
    </location>
</feature>
<feature type="transmembrane region" description="Helical" evidence="2">
    <location>
        <begin position="450"/>
        <end position="470"/>
    </location>
</feature>
<evidence type="ECO:0000313" key="5">
    <source>
        <dbReference type="Proteomes" id="UP000258309"/>
    </source>
</evidence>
<dbReference type="PANTHER" id="PTHR31323:SF14">
    <property type="entry name" value="MECHANOSENSITIVE ION CHANNEL PROTEIN MSY2"/>
    <property type="match status" value="1"/>
</dbReference>
<feature type="domain" description="EF-hand" evidence="3">
    <location>
        <begin position="398"/>
        <end position="433"/>
    </location>
</feature>
<feature type="non-terminal residue" evidence="4">
    <location>
        <position position="1"/>
    </location>
</feature>
<comment type="caution">
    <text evidence="4">The sequence shown here is derived from an EMBL/GenBank/DDBJ whole genome shotgun (WGS) entry which is preliminary data.</text>
</comment>
<dbReference type="Proteomes" id="UP000258309">
    <property type="component" value="Unassembled WGS sequence"/>
</dbReference>
<dbReference type="PROSITE" id="PS00018">
    <property type="entry name" value="EF_HAND_1"/>
    <property type="match status" value="1"/>
</dbReference>
<proteinExistence type="predicted"/>
<accession>A0A3E2HCZ8</accession>
<dbReference type="GO" id="GO:0016020">
    <property type="term" value="C:membrane"/>
    <property type="evidence" value="ECO:0007669"/>
    <property type="project" value="InterPro"/>
</dbReference>
<dbReference type="GO" id="GO:0006874">
    <property type="term" value="P:intracellular calcium ion homeostasis"/>
    <property type="evidence" value="ECO:0007669"/>
    <property type="project" value="TreeGrafter"/>
</dbReference>
<dbReference type="InterPro" id="IPR018247">
    <property type="entry name" value="EF_Hand_1_Ca_BS"/>
</dbReference>
<dbReference type="Pfam" id="PF00924">
    <property type="entry name" value="MS_channel_2nd"/>
    <property type="match status" value="1"/>
</dbReference>
<evidence type="ECO:0000256" key="2">
    <source>
        <dbReference type="SAM" id="Phobius"/>
    </source>
</evidence>
<sequence length="891" mass="98533">MSLRSPRGYNKMSHEMDIPLTQVRTNNSTGARRQGEGVMNSNDLDSQPTFHDVEKSDHFHHHAGRRKLQKLDSKGRVDSEGVEVNAMGRLYHKIVGFSVITRYLLYVAPLAILIAAPIVVYAILNRDAKIAGVKVYLFFTWIEIVWLSLWISKLISKAMPYLFMFLCGVVSSGTRKYAKVIEALEIPISLVGWAITCLVTFTALTDGKLNGIPVQRRWVSVMKNILGPALIATLIYLAEKTVVQLISISYHARSFDLRIKESKHNIWLLGLLFDASRSLFPMYCKEFEDEDILINDSIEAMIAKTTHRHRQSGSATPLRLIGDIGRVGDKVTSLFGHVAAEITGKQVFNPTSAHSIIVEALEKTASSEALAKRLWMSFVVEGKDALYIEDIREVLGYSRKEEADEAFAMLDSDANGDVSLDEMIMKVVETGRERKAIASSVRDVGQAIGVLDQVFISILMVIIVFIFVAFQDTNFVTTLATAGTTLLSLSFVFAVTTQEFLGSCIFLFVKHPYDVGDRVDIVGPEKESLVVDKISLLYTIFRRIDSMKIVQVPNIVLNTVWIENITRSGAMKEQLDMFISFDTSLEDIELLRKEMEEFVRSPENSRDFQPDIILEATGIGNMDKLQLKIEIRHKSNWHNETVRAARRSKFMCALVLALRKIPIYAPGGGGEPLGGPTNPGYSVSVTDEFAAEARGKASKTKEGKRLIPSAPAEPHPDSKTGAGSGPTHEEDILQNLNARDPALDVAHKVEDADIGRDDNSIKSGSLAIDRQRSQDIEEVRSGLVKRMSTGGRRKPGEVLPQAAQSLSSGTAPGLTFTSASPRNDFARLDEEEADMEHVNLSDNGYSGAGYRLPDVGSSSPYSMYPNSGQSTNTANQSPQRPQGEQSNVRRG</sequence>
<keyword evidence="2" id="KW-1133">Transmembrane helix</keyword>
<dbReference type="SUPFAM" id="SSF50182">
    <property type="entry name" value="Sm-like ribonucleoproteins"/>
    <property type="match status" value="1"/>
</dbReference>
<feature type="compositionally biased region" description="Polar residues" evidence="1">
    <location>
        <begin position="802"/>
        <end position="821"/>
    </location>
</feature>
<feature type="transmembrane region" description="Helical" evidence="2">
    <location>
        <begin position="103"/>
        <end position="123"/>
    </location>
</feature>
<evidence type="ECO:0000259" key="3">
    <source>
        <dbReference type="PROSITE" id="PS50222"/>
    </source>
</evidence>
<dbReference type="EMBL" id="NCSJ02000079">
    <property type="protein sequence ID" value="RFU31270.1"/>
    <property type="molecule type" value="Genomic_DNA"/>
</dbReference>
<dbReference type="OMA" id="HSMHDVD"/>
<gene>
    <name evidence="4" type="ORF">B7463_g5078</name>
</gene>
<dbReference type="InterPro" id="IPR010920">
    <property type="entry name" value="LSM_dom_sf"/>
</dbReference>
<feature type="compositionally biased region" description="Polar residues" evidence="1">
    <location>
        <begin position="22"/>
        <end position="31"/>
    </location>
</feature>
<dbReference type="InterPro" id="IPR058650">
    <property type="entry name" value="Msy1/2-like"/>
</dbReference>
<feature type="compositionally biased region" description="Polar residues" evidence="1">
    <location>
        <begin position="39"/>
        <end position="49"/>
    </location>
</feature>
<feature type="transmembrane region" description="Helical" evidence="2">
    <location>
        <begin position="225"/>
        <end position="250"/>
    </location>
</feature>
<dbReference type="GO" id="GO:0005262">
    <property type="term" value="F:calcium channel activity"/>
    <property type="evidence" value="ECO:0007669"/>
    <property type="project" value="TreeGrafter"/>
</dbReference>
<reference evidence="4 5" key="1">
    <citation type="submission" date="2018-05" db="EMBL/GenBank/DDBJ databases">
        <title>Draft genome sequence of Scytalidium lignicola DSM 105466, a ubiquitous saprotrophic fungus.</title>
        <authorList>
            <person name="Buettner E."/>
            <person name="Gebauer A.M."/>
            <person name="Hofrichter M."/>
            <person name="Liers C."/>
            <person name="Kellner H."/>
        </authorList>
    </citation>
    <scope>NUCLEOTIDE SEQUENCE [LARGE SCALE GENOMIC DNA]</scope>
    <source>
        <strain evidence="4 5">DSM 105466</strain>
    </source>
</reference>
<dbReference type="OrthoDB" id="544685at2759"/>
<feature type="region of interest" description="Disordered" evidence="1">
    <location>
        <begin position="692"/>
        <end position="729"/>
    </location>
</feature>
<keyword evidence="2" id="KW-0812">Transmembrane</keyword>
<dbReference type="PANTHER" id="PTHR31323">
    <property type="entry name" value="MECHANOSENSITIVE ION CHANNEL PROTEIN MSY2"/>
    <property type="match status" value="1"/>
</dbReference>
<name>A0A3E2HCZ8_SCYLI</name>
<feature type="compositionally biased region" description="Basic and acidic residues" evidence="1">
    <location>
        <begin position="692"/>
        <end position="705"/>
    </location>
</feature>
<dbReference type="InterPro" id="IPR002048">
    <property type="entry name" value="EF_hand_dom"/>
</dbReference>
<feature type="non-terminal residue" evidence="4">
    <location>
        <position position="891"/>
    </location>
</feature>
<evidence type="ECO:0000313" key="4">
    <source>
        <dbReference type="EMBL" id="RFU31270.1"/>
    </source>
</evidence>
<dbReference type="PROSITE" id="PS50222">
    <property type="entry name" value="EF_HAND_2"/>
    <property type="match status" value="1"/>
</dbReference>
<feature type="compositionally biased region" description="Polar residues" evidence="1">
    <location>
        <begin position="856"/>
        <end position="891"/>
    </location>
</feature>
<dbReference type="GO" id="GO:0005509">
    <property type="term" value="F:calcium ion binding"/>
    <property type="evidence" value="ECO:0007669"/>
    <property type="project" value="InterPro"/>
</dbReference>
<protein>
    <recommendedName>
        <fullName evidence="3">EF-hand domain-containing protein</fullName>
    </recommendedName>
</protein>
<feature type="region of interest" description="Disordered" evidence="1">
    <location>
        <begin position="22"/>
        <end position="51"/>
    </location>
</feature>
<dbReference type="InterPro" id="IPR006685">
    <property type="entry name" value="MscS_channel_2nd"/>
</dbReference>
<dbReference type="AlphaFoldDB" id="A0A3E2HCZ8"/>
<dbReference type="Pfam" id="PF25886">
    <property type="entry name" value="Msy1"/>
    <property type="match status" value="1"/>
</dbReference>
<evidence type="ECO:0000256" key="1">
    <source>
        <dbReference type="SAM" id="MobiDB-lite"/>
    </source>
</evidence>
<keyword evidence="5" id="KW-1185">Reference proteome</keyword>
<organism evidence="4 5">
    <name type="scientific">Scytalidium lignicola</name>
    <name type="common">Hyphomycete</name>
    <dbReference type="NCBI Taxonomy" id="5539"/>
    <lineage>
        <taxon>Eukaryota</taxon>
        <taxon>Fungi</taxon>
        <taxon>Dikarya</taxon>
        <taxon>Ascomycota</taxon>
        <taxon>Pezizomycotina</taxon>
        <taxon>Leotiomycetes</taxon>
        <taxon>Leotiomycetes incertae sedis</taxon>
        <taxon>Scytalidium</taxon>
    </lineage>
</organism>
<feature type="region of interest" description="Disordered" evidence="1">
    <location>
        <begin position="785"/>
        <end position="891"/>
    </location>
</feature>
<feature type="transmembrane region" description="Helical" evidence="2">
    <location>
        <begin position="135"/>
        <end position="152"/>
    </location>
</feature>
<keyword evidence="2" id="KW-0472">Membrane</keyword>